<evidence type="ECO:0000256" key="3">
    <source>
        <dbReference type="ARBA" id="ARBA00022448"/>
    </source>
</evidence>
<sequence>MSSTSHPYHIVVRPNQSWFRLDWRGIVEYRDLLFLLVRRDFMSRYKQTILGPSWFIVQPLITTVVYMVVFNKVIGVSTGGVSPALFYLSGLLAWSYFSNLISTTATTFIANANIFGKVYFPRLVVPFALSMSNAISFGIQLGTFLVVLGVNVWTGHFVTTGADVLAAVAVMPLCLLHIALLALGVGLTLASLTAKYRDFQHLISFVVNIWMYVTPIIYPSSRIPAKLAWMAQINPMAPIVELIRSVFLHTAPMPTGSYLLSVATTLIIFLTGVLLFQRTARTFIDII</sequence>
<feature type="transmembrane region" description="Helical" evidence="9">
    <location>
        <begin position="48"/>
        <end position="69"/>
    </location>
</feature>
<evidence type="ECO:0000256" key="1">
    <source>
        <dbReference type="ARBA" id="ARBA00004429"/>
    </source>
</evidence>
<keyword evidence="7 9" id="KW-1133">Transmembrane helix</keyword>
<evidence type="ECO:0000256" key="5">
    <source>
        <dbReference type="ARBA" id="ARBA00022519"/>
    </source>
</evidence>
<feature type="transmembrane region" description="Helical" evidence="9">
    <location>
        <begin position="84"/>
        <end position="111"/>
    </location>
</feature>
<dbReference type="RefSeq" id="WP_220165407.1">
    <property type="nucleotide sequence ID" value="NZ_CP080507.1"/>
</dbReference>
<dbReference type="InterPro" id="IPR013525">
    <property type="entry name" value="ABC2_TM"/>
</dbReference>
<dbReference type="Proteomes" id="UP000825051">
    <property type="component" value="Chromosome"/>
</dbReference>
<organism evidence="11 12">
    <name type="scientific">Horticoccus luteus</name>
    <dbReference type="NCBI Taxonomy" id="2862869"/>
    <lineage>
        <taxon>Bacteria</taxon>
        <taxon>Pseudomonadati</taxon>
        <taxon>Verrucomicrobiota</taxon>
        <taxon>Opitutia</taxon>
        <taxon>Opitutales</taxon>
        <taxon>Opitutaceae</taxon>
        <taxon>Horticoccus</taxon>
    </lineage>
</organism>
<evidence type="ECO:0000256" key="8">
    <source>
        <dbReference type="ARBA" id="ARBA00023136"/>
    </source>
</evidence>
<protein>
    <recommendedName>
        <fullName evidence="9">Transport permease protein</fullName>
    </recommendedName>
</protein>
<dbReference type="GO" id="GO:0140359">
    <property type="term" value="F:ABC-type transporter activity"/>
    <property type="evidence" value="ECO:0007669"/>
    <property type="project" value="InterPro"/>
</dbReference>
<feature type="transmembrane region" description="Helical" evidence="9">
    <location>
        <begin position="165"/>
        <end position="190"/>
    </location>
</feature>
<dbReference type="AlphaFoldDB" id="A0A8F9XMK9"/>
<feature type="transmembrane region" description="Helical" evidence="9">
    <location>
        <begin position="258"/>
        <end position="276"/>
    </location>
</feature>
<dbReference type="PANTHER" id="PTHR30413:SF8">
    <property type="entry name" value="TRANSPORT PERMEASE PROTEIN"/>
    <property type="match status" value="1"/>
</dbReference>
<gene>
    <name evidence="11" type="ORF">K0B96_06995</name>
</gene>
<evidence type="ECO:0000256" key="2">
    <source>
        <dbReference type="ARBA" id="ARBA00007783"/>
    </source>
</evidence>
<keyword evidence="12" id="KW-1185">Reference proteome</keyword>
<evidence type="ECO:0000256" key="9">
    <source>
        <dbReference type="RuleBase" id="RU361157"/>
    </source>
</evidence>
<comment type="subcellular location">
    <subcellularLocation>
        <location evidence="1">Cell inner membrane</location>
        <topology evidence="1">Multi-pass membrane protein</topology>
    </subcellularLocation>
    <subcellularLocation>
        <location evidence="9">Cell membrane</location>
        <topology evidence="9">Multi-pass membrane protein</topology>
    </subcellularLocation>
</comment>
<name>A0A8F9XMK9_9BACT</name>
<keyword evidence="8 9" id="KW-0472">Membrane</keyword>
<dbReference type="GO" id="GO:0005886">
    <property type="term" value="C:plasma membrane"/>
    <property type="evidence" value="ECO:0007669"/>
    <property type="project" value="UniProtKB-SubCell"/>
</dbReference>
<evidence type="ECO:0000313" key="11">
    <source>
        <dbReference type="EMBL" id="QYM80351.1"/>
    </source>
</evidence>
<evidence type="ECO:0000256" key="7">
    <source>
        <dbReference type="ARBA" id="ARBA00022989"/>
    </source>
</evidence>
<keyword evidence="3 9" id="KW-0813">Transport</keyword>
<dbReference type="GO" id="GO:0015920">
    <property type="term" value="P:lipopolysaccharide transport"/>
    <property type="evidence" value="ECO:0007669"/>
    <property type="project" value="TreeGrafter"/>
</dbReference>
<evidence type="ECO:0000256" key="6">
    <source>
        <dbReference type="ARBA" id="ARBA00022692"/>
    </source>
</evidence>
<dbReference type="EMBL" id="CP080507">
    <property type="protein sequence ID" value="QYM80351.1"/>
    <property type="molecule type" value="Genomic_DNA"/>
</dbReference>
<evidence type="ECO:0000256" key="4">
    <source>
        <dbReference type="ARBA" id="ARBA00022475"/>
    </source>
</evidence>
<dbReference type="Pfam" id="PF01061">
    <property type="entry name" value="ABC2_membrane"/>
    <property type="match status" value="1"/>
</dbReference>
<accession>A0A8F9XMK9</accession>
<proteinExistence type="inferred from homology"/>
<feature type="transmembrane region" description="Helical" evidence="9">
    <location>
        <begin position="202"/>
        <end position="220"/>
    </location>
</feature>
<dbReference type="PROSITE" id="PS51012">
    <property type="entry name" value="ABC_TM2"/>
    <property type="match status" value="1"/>
</dbReference>
<dbReference type="InterPro" id="IPR047817">
    <property type="entry name" value="ABC2_TM_bact-type"/>
</dbReference>
<dbReference type="KEGG" id="ole:K0B96_06995"/>
<dbReference type="PANTHER" id="PTHR30413">
    <property type="entry name" value="INNER MEMBRANE TRANSPORT PERMEASE"/>
    <property type="match status" value="1"/>
</dbReference>
<evidence type="ECO:0000259" key="10">
    <source>
        <dbReference type="PROSITE" id="PS51012"/>
    </source>
</evidence>
<comment type="similarity">
    <text evidence="2 9">Belongs to the ABC-2 integral membrane protein family.</text>
</comment>
<keyword evidence="4 9" id="KW-1003">Cell membrane</keyword>
<feature type="domain" description="ABC transmembrane type-2" evidence="10">
    <location>
        <begin position="50"/>
        <end position="279"/>
    </location>
</feature>
<evidence type="ECO:0000313" key="12">
    <source>
        <dbReference type="Proteomes" id="UP000825051"/>
    </source>
</evidence>
<feature type="transmembrane region" description="Helical" evidence="9">
    <location>
        <begin position="123"/>
        <end position="153"/>
    </location>
</feature>
<keyword evidence="6 9" id="KW-0812">Transmembrane</keyword>
<reference evidence="11" key="1">
    <citation type="submission" date="2021-08" db="EMBL/GenBank/DDBJ databases">
        <title>Genome of a novel bacterium of the phylum Verrucomicrobia, Oleiharenicola sp. KSB-15.</title>
        <authorList>
            <person name="Chung J.-H."/>
            <person name="Ahn J.-H."/>
            <person name="Yoon Y."/>
            <person name="Kim D.-Y."/>
            <person name="An S.-H."/>
            <person name="Park I."/>
            <person name="Yeon J."/>
        </authorList>
    </citation>
    <scope>NUCLEOTIDE SEQUENCE</scope>
    <source>
        <strain evidence="11">KSB-15</strain>
    </source>
</reference>
<keyword evidence="5" id="KW-0997">Cell inner membrane</keyword>